<dbReference type="InterPro" id="IPR044751">
    <property type="entry name" value="Ion_transp-like_CBS"/>
</dbReference>
<dbReference type="Gene3D" id="3.10.580.10">
    <property type="entry name" value="CBS-domain"/>
    <property type="match status" value="2"/>
</dbReference>
<gene>
    <name evidence="10" type="ORF">Sradi_0284700</name>
</gene>
<proteinExistence type="predicted"/>
<keyword evidence="3 5" id="KW-1133">Transmembrane helix</keyword>
<name>A0AAW2W2Z3_SESRA</name>
<keyword evidence="2 5" id="KW-0812">Transmembrane</keyword>
<evidence type="ECO:0000256" key="8">
    <source>
        <dbReference type="SAM" id="Phobius"/>
    </source>
</evidence>
<evidence type="ECO:0000256" key="1">
    <source>
        <dbReference type="ARBA" id="ARBA00004141"/>
    </source>
</evidence>
<feature type="transmembrane region" description="Helical" evidence="8">
    <location>
        <begin position="86"/>
        <end position="105"/>
    </location>
</feature>
<dbReference type="PANTHER" id="PTHR48459">
    <property type="entry name" value="CUE DOMAIN-CONTAINING PROTEIN"/>
    <property type="match status" value="1"/>
</dbReference>
<feature type="region of interest" description="Disordered" evidence="7">
    <location>
        <begin position="1060"/>
        <end position="1086"/>
    </location>
</feature>
<reference evidence="10" key="2">
    <citation type="journal article" date="2024" name="Plant">
        <title>Genomic evolution and insights into agronomic trait innovations of Sesamum species.</title>
        <authorList>
            <person name="Miao H."/>
            <person name="Wang L."/>
            <person name="Qu L."/>
            <person name="Liu H."/>
            <person name="Sun Y."/>
            <person name="Le M."/>
            <person name="Wang Q."/>
            <person name="Wei S."/>
            <person name="Zheng Y."/>
            <person name="Lin W."/>
            <person name="Duan Y."/>
            <person name="Cao H."/>
            <person name="Xiong S."/>
            <person name="Wang X."/>
            <person name="Wei L."/>
            <person name="Li C."/>
            <person name="Ma Q."/>
            <person name="Ju M."/>
            <person name="Zhao R."/>
            <person name="Li G."/>
            <person name="Mu C."/>
            <person name="Tian Q."/>
            <person name="Mei H."/>
            <person name="Zhang T."/>
            <person name="Gao T."/>
            <person name="Zhang H."/>
        </authorList>
    </citation>
    <scope>NUCLEOTIDE SEQUENCE</scope>
    <source>
        <strain evidence="10">G02</strain>
    </source>
</reference>
<evidence type="ECO:0000256" key="4">
    <source>
        <dbReference type="ARBA" id="ARBA00023136"/>
    </source>
</evidence>
<accession>A0AAW2W2Z3</accession>
<organism evidence="10">
    <name type="scientific">Sesamum radiatum</name>
    <name type="common">Black benniseed</name>
    <dbReference type="NCBI Taxonomy" id="300843"/>
    <lineage>
        <taxon>Eukaryota</taxon>
        <taxon>Viridiplantae</taxon>
        <taxon>Streptophyta</taxon>
        <taxon>Embryophyta</taxon>
        <taxon>Tracheophyta</taxon>
        <taxon>Spermatophyta</taxon>
        <taxon>Magnoliopsida</taxon>
        <taxon>eudicotyledons</taxon>
        <taxon>Gunneridae</taxon>
        <taxon>Pentapetalae</taxon>
        <taxon>asterids</taxon>
        <taxon>lamiids</taxon>
        <taxon>Lamiales</taxon>
        <taxon>Pedaliaceae</taxon>
        <taxon>Sesamum</taxon>
    </lineage>
</organism>
<evidence type="ECO:0000259" key="9">
    <source>
        <dbReference type="PROSITE" id="PS51846"/>
    </source>
</evidence>
<feature type="compositionally biased region" description="Basic and acidic residues" evidence="7">
    <location>
        <begin position="487"/>
        <end position="498"/>
    </location>
</feature>
<evidence type="ECO:0000256" key="2">
    <source>
        <dbReference type="ARBA" id="ARBA00022692"/>
    </source>
</evidence>
<keyword evidence="4 5" id="KW-0472">Membrane</keyword>
<feature type="coiled-coil region" evidence="6">
    <location>
        <begin position="939"/>
        <end position="974"/>
    </location>
</feature>
<sequence length="1113" mass="122487">MGLSMNAVAVAAAGITHEAFYADPQDIEFGNPWWFVYASVFVFPRALRRDHVGADVGLDVPGLVELEILQRSGTSTEKKQAGTHQLLVTLLLCNAAAMEALPIYLDKLFHPVVAVILSVTFILAFGEIIPQAVCSRYGLAVGANCVWLVRILMIVCYPIAYPIGKILDCVLGHNDALFRRPQLKALVSIHSQEAGKGGELTHDEATIISGALDLTEKTAEEAMTPIESTFSLDVNSKLDWEAIGKILARGHSRIPVYSGHPKNIIGLLVCEVPKISRLSCKGSVCLFLNFLLLVMQVKSLLTVRAETETPVSAVSIRRMPRVPADMPLYDILNEFQKGSSHMAAVVKVREKEKKLLPSNGPRIVGEKMFTNGDAQLKIPLLDKHDLQPNSVIINIEKSQQNGFMTNSCHVAEDIEDGEVIGIITLEDVFEELLQEEIVDETDVYVDVHKRIRVVAAAAASSVARAPSTRRAIGQKSSANQRRSTTRLSERESPGENSRKMGFNEVYKYLEELFPMVDARAIKAVALEHSNDAAAAVVAVVEEVIPFLIQRSRPSTPLSQSIYVGESSEAPVGATVETRTADAASVNTMGSVEVQDGYNVNTGNQQTFNDADDENNEHFYDTYDRCHEGDDTTNELILSEVTHENRIKTSADVFSQDEPVMLIDKNAVNTLQIEVLGDPGIEETISGNSCPGSSIVFSSDSIPHQVLTTLNNVDMGLNQKMNLIQESQNISEHLERDFGTATNEENNLDKSSADGNNSMDETALLTVCDLTVTGLNSSAQLVEVPHMDGSLLTHTASKTETASCILRHEDEPALNATMSQSGQIHSIDVLEEIIGDAKNNKKTLFVAMDSVISLMGEVELKEGAAEQAKKEAAIGGTHILDKVKELKRMLPHAKEANDMHAGEVYGEKAILATELRELQSRVLSLSIERDKSLAVLDEMCHTLKVRLAAAENAIKSAEQEKLEKEKVARNELAEQELIMEKVVQESRILRKQAEDNAKLREFLVDRGHVVDMLQGEIAVICQDVRLLKEKFDAHVPLSKSLFSSQTSFILASSNSSFKRLSPDQVEKVPERDDSLETQKKRDDKQIFEEDAAREEHKALVDDGWDIFDKCEIDV</sequence>
<feature type="domain" description="CNNM transmembrane" evidence="9">
    <location>
        <begin position="30"/>
        <end position="204"/>
    </location>
</feature>
<evidence type="ECO:0000313" key="10">
    <source>
        <dbReference type="EMBL" id="KAL0435768.1"/>
    </source>
</evidence>
<dbReference type="GO" id="GO:0016020">
    <property type="term" value="C:membrane"/>
    <property type="evidence" value="ECO:0007669"/>
    <property type="project" value="UniProtKB-SubCell"/>
</dbReference>
<evidence type="ECO:0000256" key="3">
    <source>
        <dbReference type="ARBA" id="ARBA00022989"/>
    </source>
</evidence>
<evidence type="ECO:0000256" key="6">
    <source>
        <dbReference type="SAM" id="Coils"/>
    </source>
</evidence>
<comment type="caution">
    <text evidence="10">The sequence shown here is derived from an EMBL/GenBank/DDBJ whole genome shotgun (WGS) entry which is preliminary data.</text>
</comment>
<dbReference type="Pfam" id="PF01595">
    <property type="entry name" value="CNNM"/>
    <property type="match status" value="1"/>
</dbReference>
<feature type="transmembrane region" description="Helical" evidence="8">
    <location>
        <begin position="137"/>
        <end position="160"/>
    </location>
</feature>
<dbReference type="SUPFAM" id="SSF54631">
    <property type="entry name" value="CBS-domain pair"/>
    <property type="match status" value="1"/>
</dbReference>
<feature type="transmembrane region" description="Helical" evidence="8">
    <location>
        <begin position="111"/>
        <end position="130"/>
    </location>
</feature>
<reference evidence="10" key="1">
    <citation type="submission" date="2020-06" db="EMBL/GenBank/DDBJ databases">
        <authorList>
            <person name="Li T."/>
            <person name="Hu X."/>
            <person name="Zhang T."/>
            <person name="Song X."/>
            <person name="Zhang H."/>
            <person name="Dai N."/>
            <person name="Sheng W."/>
            <person name="Hou X."/>
            <person name="Wei L."/>
        </authorList>
    </citation>
    <scope>NUCLEOTIDE SEQUENCE</scope>
    <source>
        <strain evidence="10">G02</strain>
        <tissue evidence="10">Leaf</tissue>
    </source>
</reference>
<dbReference type="PANTHER" id="PTHR48459:SF1">
    <property type="entry name" value="CUE DOMAIN-CONTAINING PROTEIN"/>
    <property type="match status" value="1"/>
</dbReference>
<dbReference type="AlphaFoldDB" id="A0AAW2W2Z3"/>
<dbReference type="InterPro" id="IPR046342">
    <property type="entry name" value="CBS_dom_sf"/>
</dbReference>
<dbReference type="EMBL" id="JACGWJ010000002">
    <property type="protein sequence ID" value="KAL0435768.1"/>
    <property type="molecule type" value="Genomic_DNA"/>
</dbReference>
<protein>
    <submittedName>
        <fullName evidence="10">DUF21 domain-containing protein</fullName>
    </submittedName>
</protein>
<comment type="subcellular location">
    <subcellularLocation>
        <location evidence="1">Membrane</location>
        <topology evidence="1">Multi-pass membrane protein</topology>
    </subcellularLocation>
</comment>
<evidence type="ECO:0000256" key="7">
    <source>
        <dbReference type="SAM" id="MobiDB-lite"/>
    </source>
</evidence>
<keyword evidence="6" id="KW-0175">Coiled coil</keyword>
<dbReference type="InterPro" id="IPR002550">
    <property type="entry name" value="CNNM"/>
</dbReference>
<feature type="region of interest" description="Disordered" evidence="7">
    <location>
        <begin position="466"/>
        <end position="498"/>
    </location>
</feature>
<dbReference type="PROSITE" id="PS51846">
    <property type="entry name" value="CNNM"/>
    <property type="match status" value="1"/>
</dbReference>
<dbReference type="CDD" id="cd04590">
    <property type="entry name" value="CBS_pair_CorC_HlyC_assoc"/>
    <property type="match status" value="1"/>
</dbReference>
<evidence type="ECO:0000256" key="5">
    <source>
        <dbReference type="PROSITE-ProRule" id="PRU01193"/>
    </source>
</evidence>